<organism evidence="2 3">
    <name type="scientific">Duganella vulcania</name>
    <dbReference type="NCBI Taxonomy" id="2692166"/>
    <lineage>
        <taxon>Bacteria</taxon>
        <taxon>Pseudomonadati</taxon>
        <taxon>Pseudomonadota</taxon>
        <taxon>Betaproteobacteria</taxon>
        <taxon>Burkholderiales</taxon>
        <taxon>Oxalobacteraceae</taxon>
        <taxon>Telluria group</taxon>
        <taxon>Duganella</taxon>
    </lineage>
</organism>
<evidence type="ECO:0000256" key="1">
    <source>
        <dbReference type="SAM" id="SignalP"/>
    </source>
</evidence>
<sequence>MKTTRFTRLLTAIVALFSMLYMQLAVASYVCPGVPVEGQDRAASAQAAMVDMPDCQDMDATQPQLCHLHANGEPAKQSLDNATPDVPPFVPSALILELQLAGAVLLPDAASYRPVALTRTTAPPVAIRNCCFRI</sequence>
<dbReference type="AlphaFoldDB" id="A0A845GA43"/>
<name>A0A845GA43_9BURK</name>
<evidence type="ECO:0000313" key="3">
    <source>
        <dbReference type="Proteomes" id="UP000470302"/>
    </source>
</evidence>
<feature type="signal peptide" evidence="1">
    <location>
        <begin position="1"/>
        <end position="27"/>
    </location>
</feature>
<dbReference type="EMBL" id="WWCW01000086">
    <property type="protein sequence ID" value="MYM89757.1"/>
    <property type="molecule type" value="Genomic_DNA"/>
</dbReference>
<reference evidence="2 3" key="1">
    <citation type="submission" date="2020-01" db="EMBL/GenBank/DDBJ databases">
        <title>Novel species isolated from a subtropical stream in China.</title>
        <authorList>
            <person name="Lu H."/>
        </authorList>
    </citation>
    <scope>NUCLEOTIDE SEQUENCE [LARGE SCALE GENOMIC DNA]</scope>
    <source>
        <strain evidence="2 3">FT82W</strain>
    </source>
</reference>
<evidence type="ECO:0000313" key="2">
    <source>
        <dbReference type="EMBL" id="MYM89757.1"/>
    </source>
</evidence>
<gene>
    <name evidence="2" type="ORF">GTP91_21575</name>
</gene>
<keyword evidence="1" id="KW-0732">Signal</keyword>
<comment type="caution">
    <text evidence="2">The sequence shown here is derived from an EMBL/GenBank/DDBJ whole genome shotgun (WGS) entry which is preliminary data.</text>
</comment>
<evidence type="ECO:0008006" key="4">
    <source>
        <dbReference type="Google" id="ProtNLM"/>
    </source>
</evidence>
<protein>
    <recommendedName>
        <fullName evidence="4">Copper resistance protein</fullName>
    </recommendedName>
</protein>
<feature type="chain" id="PRO_5032629559" description="Copper resistance protein" evidence="1">
    <location>
        <begin position="28"/>
        <end position="134"/>
    </location>
</feature>
<accession>A0A845GA43</accession>
<dbReference type="Proteomes" id="UP000470302">
    <property type="component" value="Unassembled WGS sequence"/>
</dbReference>
<proteinExistence type="predicted"/>
<dbReference type="RefSeq" id="WP_161098645.1">
    <property type="nucleotide sequence ID" value="NZ_WWCW01000086.1"/>
</dbReference>